<comment type="subcellular location">
    <subcellularLocation>
        <location evidence="1">Nucleus</location>
        <location evidence="1">Nucleolus</location>
    </subcellularLocation>
</comment>
<sequence length="289" mass="32437">MKLKRAKAYRKLMHQYEIQFGFREAYQVLLDAEFLQDAWRFKIDPITRLEGVLQGKIKPMVTQCSIRHLYNAKPKNEALIEQAKTYERRRCNHHGLENPLTSLECLSEVVGPTNKHRYIVASQDQEVRKHMRAIAGLPLVYISKSVVLLEPMNTQTAEQRSALERSKFRLGLKGQRNPDAGQKRKRADDEGANGGSIEDSAGDAKPQKKKKHKGPKQPNPLSMKKPSKAPPKDESSKPKAADHREPRPSTTDASEPSAPDGETGHRKRKRKHKPKGEGASSVDAEAAAS</sequence>
<feature type="region of interest" description="Disordered" evidence="8">
    <location>
        <begin position="158"/>
        <end position="289"/>
    </location>
</feature>
<dbReference type="Pfam" id="PF04900">
    <property type="entry name" value="Fcf1"/>
    <property type="match status" value="1"/>
</dbReference>
<dbReference type="Pfam" id="PF24779">
    <property type="entry name" value="UTP23_sensor"/>
    <property type="match status" value="1"/>
</dbReference>
<dbReference type="Proteomes" id="UP000799291">
    <property type="component" value="Unassembled WGS sequence"/>
</dbReference>
<dbReference type="GO" id="GO:0032040">
    <property type="term" value="C:small-subunit processome"/>
    <property type="evidence" value="ECO:0007669"/>
    <property type="project" value="InterPro"/>
</dbReference>
<dbReference type="Gene3D" id="3.40.50.1010">
    <property type="entry name" value="5'-nuclease"/>
    <property type="match status" value="1"/>
</dbReference>
<evidence type="ECO:0000259" key="9">
    <source>
        <dbReference type="Pfam" id="PF24779"/>
    </source>
</evidence>
<dbReference type="InterPro" id="IPR057776">
    <property type="entry name" value="UTP23_sensor"/>
</dbReference>
<dbReference type="InterPro" id="IPR006984">
    <property type="entry name" value="Fcf1/UTP23"/>
</dbReference>
<evidence type="ECO:0000256" key="6">
    <source>
        <dbReference type="ARBA" id="ARBA00038503"/>
    </source>
</evidence>
<evidence type="ECO:0000313" key="10">
    <source>
        <dbReference type="EMBL" id="KAF2682481.1"/>
    </source>
</evidence>
<feature type="compositionally biased region" description="Basic residues" evidence="8">
    <location>
        <begin position="265"/>
        <end position="274"/>
    </location>
</feature>
<keyword evidence="11" id="KW-1185">Reference proteome</keyword>
<dbReference type="SUPFAM" id="SSF88723">
    <property type="entry name" value="PIN domain-like"/>
    <property type="match status" value="1"/>
</dbReference>
<dbReference type="OrthoDB" id="25675at2759"/>
<dbReference type="InterPro" id="IPR029060">
    <property type="entry name" value="PIN-like_dom_sf"/>
</dbReference>
<keyword evidence="2" id="KW-0690">Ribosome biogenesis</keyword>
<protein>
    <recommendedName>
        <fullName evidence="7">U three protein 23</fullName>
    </recommendedName>
</protein>
<evidence type="ECO:0000256" key="8">
    <source>
        <dbReference type="SAM" id="MobiDB-lite"/>
    </source>
</evidence>
<keyword evidence="4" id="KW-0539">Nucleus</keyword>
<dbReference type="AlphaFoldDB" id="A0A6G1IX21"/>
<name>A0A6G1IX21_9PLEO</name>
<evidence type="ECO:0000313" key="11">
    <source>
        <dbReference type="Proteomes" id="UP000799291"/>
    </source>
</evidence>
<accession>A0A6G1IX21</accession>
<evidence type="ECO:0000256" key="3">
    <source>
        <dbReference type="ARBA" id="ARBA00022552"/>
    </source>
</evidence>
<dbReference type="GO" id="GO:0006364">
    <property type="term" value="P:rRNA processing"/>
    <property type="evidence" value="ECO:0007669"/>
    <property type="project" value="UniProtKB-KW"/>
</dbReference>
<dbReference type="FunFam" id="3.40.50.1010:FF:000006">
    <property type="entry name" value="rRNA-processing protein UTP23 homolog"/>
    <property type="match status" value="1"/>
</dbReference>
<dbReference type="PANTHER" id="PTHR12416">
    <property type="entry name" value="RRNA-PROCESSING PROTEIN UTP23 HOMOLOG"/>
    <property type="match status" value="1"/>
</dbReference>
<dbReference type="CDD" id="cd09865">
    <property type="entry name" value="PIN_ScUtp23p-like"/>
    <property type="match status" value="1"/>
</dbReference>
<feature type="domain" description="UTP23 sensor motif region" evidence="9">
    <location>
        <begin position="209"/>
        <end position="228"/>
    </location>
</feature>
<evidence type="ECO:0000256" key="4">
    <source>
        <dbReference type="ARBA" id="ARBA00023242"/>
    </source>
</evidence>
<keyword evidence="3" id="KW-0698">rRNA processing</keyword>
<feature type="compositionally biased region" description="Basic and acidic residues" evidence="8">
    <location>
        <begin position="230"/>
        <end position="247"/>
    </location>
</feature>
<evidence type="ECO:0000256" key="2">
    <source>
        <dbReference type="ARBA" id="ARBA00022517"/>
    </source>
</evidence>
<evidence type="ECO:0000256" key="5">
    <source>
        <dbReference type="ARBA" id="ARBA00037300"/>
    </source>
</evidence>
<gene>
    <name evidence="10" type="ORF">K458DRAFT_342124</name>
</gene>
<organism evidence="10 11">
    <name type="scientific">Lentithecium fluviatile CBS 122367</name>
    <dbReference type="NCBI Taxonomy" id="1168545"/>
    <lineage>
        <taxon>Eukaryota</taxon>
        <taxon>Fungi</taxon>
        <taxon>Dikarya</taxon>
        <taxon>Ascomycota</taxon>
        <taxon>Pezizomycotina</taxon>
        <taxon>Dothideomycetes</taxon>
        <taxon>Pleosporomycetidae</taxon>
        <taxon>Pleosporales</taxon>
        <taxon>Massarineae</taxon>
        <taxon>Lentitheciaceae</taxon>
        <taxon>Lentithecium</taxon>
    </lineage>
</organism>
<comment type="function">
    <text evidence="5">Involved in rRNA-processing and ribosome biogenesis.</text>
</comment>
<reference evidence="10" key="1">
    <citation type="journal article" date="2020" name="Stud. Mycol.">
        <title>101 Dothideomycetes genomes: a test case for predicting lifestyles and emergence of pathogens.</title>
        <authorList>
            <person name="Haridas S."/>
            <person name="Albert R."/>
            <person name="Binder M."/>
            <person name="Bloem J."/>
            <person name="Labutti K."/>
            <person name="Salamov A."/>
            <person name="Andreopoulos B."/>
            <person name="Baker S."/>
            <person name="Barry K."/>
            <person name="Bills G."/>
            <person name="Bluhm B."/>
            <person name="Cannon C."/>
            <person name="Castanera R."/>
            <person name="Culley D."/>
            <person name="Daum C."/>
            <person name="Ezra D."/>
            <person name="Gonzalez J."/>
            <person name="Henrissat B."/>
            <person name="Kuo A."/>
            <person name="Liang C."/>
            <person name="Lipzen A."/>
            <person name="Lutzoni F."/>
            <person name="Magnuson J."/>
            <person name="Mondo S."/>
            <person name="Nolan M."/>
            <person name="Ohm R."/>
            <person name="Pangilinan J."/>
            <person name="Park H.-J."/>
            <person name="Ramirez L."/>
            <person name="Alfaro M."/>
            <person name="Sun H."/>
            <person name="Tritt A."/>
            <person name="Yoshinaga Y."/>
            <person name="Zwiers L.-H."/>
            <person name="Turgeon B."/>
            <person name="Goodwin S."/>
            <person name="Spatafora J."/>
            <person name="Crous P."/>
            <person name="Grigoriev I."/>
        </authorList>
    </citation>
    <scope>NUCLEOTIDE SEQUENCE</scope>
    <source>
        <strain evidence="10">CBS 122367</strain>
    </source>
</reference>
<evidence type="ECO:0000256" key="7">
    <source>
        <dbReference type="ARBA" id="ARBA00076388"/>
    </source>
</evidence>
<comment type="similarity">
    <text evidence="6">Belongs to the UTP23/FCF1 family. UTP23 subfamily.</text>
</comment>
<evidence type="ECO:0000256" key="1">
    <source>
        <dbReference type="ARBA" id="ARBA00004604"/>
    </source>
</evidence>
<dbReference type="EMBL" id="MU005587">
    <property type="protein sequence ID" value="KAF2682481.1"/>
    <property type="molecule type" value="Genomic_DNA"/>
</dbReference>
<proteinExistence type="inferred from homology"/>